<dbReference type="Gene3D" id="3.50.50.60">
    <property type="entry name" value="FAD/NAD(P)-binding domain"/>
    <property type="match status" value="1"/>
</dbReference>
<evidence type="ECO:0000256" key="3">
    <source>
        <dbReference type="ARBA" id="ARBA00023002"/>
    </source>
</evidence>
<dbReference type="EMBL" id="CP059572">
    <property type="protein sequence ID" value="QXJ25304.1"/>
    <property type="molecule type" value="Genomic_DNA"/>
</dbReference>
<dbReference type="Proteomes" id="UP001049518">
    <property type="component" value="Chromosome"/>
</dbReference>
<evidence type="ECO:0000256" key="2">
    <source>
        <dbReference type="ARBA" id="ARBA00022977"/>
    </source>
</evidence>
<feature type="domain" description="FAD dependent oxidoreductase" evidence="6">
    <location>
        <begin position="10"/>
        <end position="358"/>
    </location>
</feature>
<evidence type="ECO:0000313" key="7">
    <source>
        <dbReference type="EMBL" id="QXJ25304.1"/>
    </source>
</evidence>
<protein>
    <recommendedName>
        <fullName evidence="5">glycine oxidase</fullName>
        <ecNumber evidence="5">1.4.3.19</ecNumber>
    </recommendedName>
</protein>
<dbReference type="GO" id="GO:0043799">
    <property type="term" value="F:glycine oxidase activity"/>
    <property type="evidence" value="ECO:0007669"/>
    <property type="project" value="UniProtKB-EC"/>
</dbReference>
<reference evidence="7" key="1">
    <citation type="submission" date="2020-07" db="EMBL/GenBank/DDBJ databases">
        <authorList>
            <person name="Tarantini F.S."/>
            <person name="Hong K.W."/>
            <person name="Chan K.G."/>
        </authorList>
    </citation>
    <scope>NUCLEOTIDE SEQUENCE</scope>
    <source>
        <strain evidence="7">32-07</strain>
    </source>
</reference>
<dbReference type="EC" id="1.4.3.19" evidence="5"/>
<comment type="catalytic activity">
    <reaction evidence="4">
        <text>glycine + O2 + H2O = glyoxylate + H2O2 + NH4(+)</text>
        <dbReference type="Rhea" id="RHEA:11532"/>
        <dbReference type="ChEBI" id="CHEBI:15377"/>
        <dbReference type="ChEBI" id="CHEBI:15379"/>
        <dbReference type="ChEBI" id="CHEBI:16240"/>
        <dbReference type="ChEBI" id="CHEBI:28938"/>
        <dbReference type="ChEBI" id="CHEBI:36655"/>
        <dbReference type="ChEBI" id="CHEBI:57305"/>
        <dbReference type="EC" id="1.4.3.19"/>
    </reaction>
</comment>
<name>A0ABX8R2L0_9ACTN</name>
<dbReference type="InterPro" id="IPR012727">
    <property type="entry name" value="Gly_oxidase_ThiO"/>
</dbReference>
<evidence type="ECO:0000259" key="6">
    <source>
        <dbReference type="Pfam" id="PF01266"/>
    </source>
</evidence>
<dbReference type="NCBIfam" id="TIGR02352">
    <property type="entry name" value="thiamin_ThiO"/>
    <property type="match status" value="1"/>
</dbReference>
<dbReference type="InterPro" id="IPR036188">
    <property type="entry name" value="FAD/NAD-bd_sf"/>
</dbReference>
<dbReference type="InterPro" id="IPR006076">
    <property type="entry name" value="FAD-dep_OxRdtase"/>
</dbReference>
<gene>
    <name evidence="7" type="primary">thiO</name>
    <name evidence="7" type="ORF">AGRA3207_006783</name>
</gene>
<dbReference type="Pfam" id="PF01266">
    <property type="entry name" value="DAO"/>
    <property type="match status" value="1"/>
</dbReference>
<dbReference type="Gene3D" id="3.30.9.10">
    <property type="entry name" value="D-Amino Acid Oxidase, subunit A, domain 2"/>
    <property type="match status" value="1"/>
</dbReference>
<dbReference type="PANTHER" id="PTHR13847">
    <property type="entry name" value="SARCOSINE DEHYDROGENASE-RELATED"/>
    <property type="match status" value="1"/>
</dbReference>
<dbReference type="PANTHER" id="PTHR13847:SF289">
    <property type="entry name" value="GLYCINE OXIDASE"/>
    <property type="match status" value="1"/>
</dbReference>
<dbReference type="SUPFAM" id="SSF51905">
    <property type="entry name" value="FAD/NAD(P)-binding domain"/>
    <property type="match status" value="1"/>
</dbReference>
<keyword evidence="8" id="KW-1185">Reference proteome</keyword>
<evidence type="ECO:0000256" key="1">
    <source>
        <dbReference type="ARBA" id="ARBA00004948"/>
    </source>
</evidence>
<proteinExistence type="predicted"/>
<evidence type="ECO:0000256" key="5">
    <source>
        <dbReference type="ARBA" id="ARBA00050018"/>
    </source>
</evidence>
<organism evidence="7 8">
    <name type="scientific">Actinomadura graeca</name>
    <dbReference type="NCBI Taxonomy" id="2750812"/>
    <lineage>
        <taxon>Bacteria</taxon>
        <taxon>Bacillati</taxon>
        <taxon>Actinomycetota</taxon>
        <taxon>Actinomycetes</taxon>
        <taxon>Streptosporangiales</taxon>
        <taxon>Thermomonosporaceae</taxon>
        <taxon>Actinomadura</taxon>
    </lineage>
</organism>
<keyword evidence="2" id="KW-0784">Thiamine biosynthesis</keyword>
<evidence type="ECO:0000256" key="4">
    <source>
        <dbReference type="ARBA" id="ARBA00049872"/>
    </source>
</evidence>
<sequence length="382" mass="39861">MPAKGARVEIVIIGAGVIGLATAWRAAAGGAAVTLVDPRPAGGASAVAAGMLTPVSELTYGEEPLLRLGLASRERYGPFVAELEEATGLGTGHRTDGILEVAFDSGDLGYLDDLRRFQEGLGIPTEALTGRQCREHEPMLAPGVRGGLLAPEDGSIDPRRLTRALLAAAEGLGVRLVRRRAAGVLVEADAAAGVRLDDGTRIRADKVLLAAGAWSGDVEGLPDGIVPPVRPVKGQVIRLRTPVPFLRRSTRGLVRGSSVYLVPRTDGEVVVGATQEEMGFDTRVTAGGLWELLRDARELLPGITELEFTEVSAGLRPGSPDNAPVMGPTALPGFLLGTGHFRNGVLLAPVSADILAAMLLDGPVPEVAAPFTPDRFPTEVRS</sequence>
<evidence type="ECO:0000313" key="8">
    <source>
        <dbReference type="Proteomes" id="UP001049518"/>
    </source>
</evidence>
<dbReference type="RefSeq" id="WP_420830824.1">
    <property type="nucleotide sequence ID" value="NZ_CP059572.1"/>
</dbReference>
<dbReference type="SUPFAM" id="SSF54373">
    <property type="entry name" value="FAD-linked reductases, C-terminal domain"/>
    <property type="match status" value="1"/>
</dbReference>
<comment type="pathway">
    <text evidence="1">Cofactor biosynthesis; thiamine diphosphate biosynthesis.</text>
</comment>
<keyword evidence="3 7" id="KW-0560">Oxidoreductase</keyword>
<accession>A0ABX8R2L0</accession>